<reference evidence="1" key="1">
    <citation type="journal article" date="2022" name="Clin. Infect. Dis.">
        <title>Association between Clostridium innocuum and antibiotic-associated diarrhea in adults and children: A cross-sectional study and comparative genomics analysis.</title>
        <authorList>
            <person name="Cherny K.E."/>
            <person name="Muscat E.B."/>
            <person name="Balaji A."/>
            <person name="Mukherjee J."/>
            <person name="Ozer E.A."/>
            <person name="Angarone M.P."/>
            <person name="Hauser A.R."/>
            <person name="Sichel J.S."/>
            <person name="Amponsah E."/>
            <person name="Kociolek L.K."/>
        </authorList>
    </citation>
    <scope>NUCLEOTIDE SEQUENCE</scope>
    <source>
        <strain evidence="1">NU1-AC-029v</strain>
    </source>
</reference>
<accession>A0AAP2US80</accession>
<sequence length="94" mass="10850">MKLNLDYSNNTVRIGVELFDDGTKYEQGYSIKAGKDIHIDFATDFMADLYGREDMYAKTVEIATKMEENINTLVHHLAEMQAEEKHIKYALSQE</sequence>
<name>A0AAP2US80_CLOIN</name>
<organism evidence="1 2">
    <name type="scientific">Clostridium innocuum</name>
    <dbReference type="NCBI Taxonomy" id="1522"/>
    <lineage>
        <taxon>Bacteria</taxon>
        <taxon>Bacillati</taxon>
        <taxon>Bacillota</taxon>
        <taxon>Clostridia</taxon>
        <taxon>Eubacteriales</taxon>
        <taxon>Clostridiaceae</taxon>
        <taxon>Clostridium</taxon>
    </lineage>
</organism>
<dbReference type="EMBL" id="JAKTMA010000079">
    <property type="protein sequence ID" value="MCR0235543.1"/>
    <property type="molecule type" value="Genomic_DNA"/>
</dbReference>
<evidence type="ECO:0000313" key="1">
    <source>
        <dbReference type="EMBL" id="MCR0235543.1"/>
    </source>
</evidence>
<proteinExistence type="predicted"/>
<evidence type="ECO:0000313" key="2">
    <source>
        <dbReference type="Proteomes" id="UP001203972"/>
    </source>
</evidence>
<protein>
    <submittedName>
        <fullName evidence="1">Uncharacterized protein</fullName>
    </submittedName>
</protein>
<gene>
    <name evidence="1" type="ORF">MKC95_22540</name>
</gene>
<dbReference type="Proteomes" id="UP001203972">
    <property type="component" value="Unassembled WGS sequence"/>
</dbReference>
<dbReference type="RefSeq" id="WP_008815991.1">
    <property type="nucleotide sequence ID" value="NZ_AP025565.1"/>
</dbReference>
<dbReference type="AlphaFoldDB" id="A0AAP2US80"/>
<comment type="caution">
    <text evidence="1">The sequence shown here is derived from an EMBL/GenBank/DDBJ whole genome shotgun (WGS) entry which is preliminary data.</text>
</comment>